<evidence type="ECO:0000313" key="3">
    <source>
        <dbReference type="EMBL" id="RGP35257.1"/>
    </source>
</evidence>
<accession>A0A411YWI4</accession>
<dbReference type="PANTHER" id="PTHR10937">
    <property type="entry name" value="GLUCOSAMINE--FRUCTOSE-6-PHOSPHATE AMINOTRANSFERASE, ISOMERIZING"/>
    <property type="match status" value="1"/>
</dbReference>
<evidence type="ECO:0000259" key="2">
    <source>
        <dbReference type="PROSITE" id="PS51464"/>
    </source>
</evidence>
<dbReference type="EMBL" id="QWEY01000018">
    <property type="protein sequence ID" value="RGP35257.1"/>
    <property type="molecule type" value="Genomic_DNA"/>
</dbReference>
<sequence length="327" mass="35102">MLTETITTQITNALKAVADCGTVTDIFYVACGGSYALMLPNQYAVERESSSIAGQALNAAEFKARAPKRLGKGSVVILCSHSGTTPETVEAAKIARAAGALTISLTHVPGSPLDEASEHTINYTHAPMSMSAEHSPAVLARLTFGILAAREGSKLVVDIDAGLAKIGGIVDKAIADQKEAIAAYAEAHKREPVIYTMASGANYGPAYSYAICIYQEMQWIHSACIHAGEYFHGPFEITDFDVPFVQLVGVGASRSVDERALAFAQKYSQRMTVLDAKALGVDEMPASVAEYLQPLVFSSVLRAYADKLADAKGHPLSVRRYMWKMEY</sequence>
<dbReference type="PIRSF" id="PIRSF009290">
    <property type="entry name" value="FrlB"/>
    <property type="match status" value="1"/>
</dbReference>
<comment type="caution">
    <text evidence="3">The sequence shown here is derived from an EMBL/GenBank/DDBJ whole genome shotgun (WGS) entry which is preliminary data.</text>
</comment>
<gene>
    <name evidence="3" type="ORF">D1012_20815</name>
</gene>
<dbReference type="GO" id="GO:0006047">
    <property type="term" value="P:UDP-N-acetylglucosamine metabolic process"/>
    <property type="evidence" value="ECO:0007669"/>
    <property type="project" value="TreeGrafter"/>
</dbReference>
<dbReference type="GO" id="GO:0006002">
    <property type="term" value="P:fructose 6-phosphate metabolic process"/>
    <property type="evidence" value="ECO:0007669"/>
    <property type="project" value="TreeGrafter"/>
</dbReference>
<dbReference type="CDD" id="cd05009">
    <property type="entry name" value="SIS_GlmS_GlmD_2"/>
    <property type="match status" value="1"/>
</dbReference>
<dbReference type="InterPro" id="IPR035490">
    <property type="entry name" value="GlmS/FrlB_SIS"/>
</dbReference>
<dbReference type="InterPro" id="IPR046348">
    <property type="entry name" value="SIS_dom_sf"/>
</dbReference>
<evidence type="ECO:0000313" key="4">
    <source>
        <dbReference type="Proteomes" id="UP000284547"/>
    </source>
</evidence>
<evidence type="ECO:0000256" key="1">
    <source>
        <dbReference type="ARBA" id="ARBA00022576"/>
    </source>
</evidence>
<proteinExistence type="predicted"/>
<protein>
    <submittedName>
        <fullName evidence="3">SIS domain-containing protein</fullName>
    </submittedName>
</protein>
<keyword evidence="1" id="KW-0032">Aminotransferase</keyword>
<dbReference type="InterPro" id="IPR001347">
    <property type="entry name" value="SIS_dom"/>
</dbReference>
<keyword evidence="4" id="KW-1185">Reference proteome</keyword>
<dbReference type="Proteomes" id="UP000284547">
    <property type="component" value="Unassembled WGS sequence"/>
</dbReference>
<dbReference type="PROSITE" id="PS51464">
    <property type="entry name" value="SIS"/>
    <property type="match status" value="1"/>
</dbReference>
<organism evidence="3 4">
    <name type="scientific">Pseudotabrizicola alkalilacus</name>
    <dbReference type="NCBI Taxonomy" id="2305252"/>
    <lineage>
        <taxon>Bacteria</taxon>
        <taxon>Pseudomonadati</taxon>
        <taxon>Pseudomonadota</taxon>
        <taxon>Alphaproteobacteria</taxon>
        <taxon>Rhodobacterales</taxon>
        <taxon>Paracoccaceae</taxon>
        <taxon>Pseudotabrizicola</taxon>
    </lineage>
</organism>
<dbReference type="GO" id="GO:0006487">
    <property type="term" value="P:protein N-linked glycosylation"/>
    <property type="evidence" value="ECO:0007669"/>
    <property type="project" value="TreeGrafter"/>
</dbReference>
<dbReference type="Pfam" id="PF01380">
    <property type="entry name" value="SIS"/>
    <property type="match status" value="1"/>
</dbReference>
<dbReference type="Gene3D" id="3.40.50.10490">
    <property type="entry name" value="Glucose-6-phosphate isomerase like protein, domain 1"/>
    <property type="match status" value="1"/>
</dbReference>
<dbReference type="OrthoDB" id="9782098at2"/>
<dbReference type="AlphaFoldDB" id="A0A411YWI4"/>
<dbReference type="GO" id="GO:0004360">
    <property type="term" value="F:glutamine-fructose-6-phosphate transaminase (isomerizing) activity"/>
    <property type="evidence" value="ECO:0007669"/>
    <property type="project" value="TreeGrafter"/>
</dbReference>
<feature type="domain" description="SIS" evidence="2">
    <location>
        <begin position="13"/>
        <end position="173"/>
    </location>
</feature>
<dbReference type="PANTHER" id="PTHR10937:SF14">
    <property type="entry name" value="FRUCTOSELYSINE 6-PHOSPHATE DEGLYCASE"/>
    <property type="match status" value="1"/>
</dbReference>
<dbReference type="GO" id="GO:0097367">
    <property type="term" value="F:carbohydrate derivative binding"/>
    <property type="evidence" value="ECO:0007669"/>
    <property type="project" value="InterPro"/>
</dbReference>
<keyword evidence="1" id="KW-0808">Transferase</keyword>
<reference evidence="3 4" key="1">
    <citation type="submission" date="2018-08" db="EMBL/GenBank/DDBJ databases">
        <title>Flavobacterium tibetense sp. nov., isolated from a wetland YonghuCo on Tibetan Plateau.</title>
        <authorList>
            <person name="Phurbu D."/>
            <person name="Lu H."/>
            <person name="Xing P."/>
        </authorList>
    </citation>
    <scope>NUCLEOTIDE SEQUENCE [LARGE SCALE GENOMIC DNA]</scope>
    <source>
        <strain evidence="3 4">DJC</strain>
    </source>
</reference>
<dbReference type="InterPro" id="IPR024713">
    <property type="entry name" value="Fructosamine_deglycase_FrlB"/>
</dbReference>
<dbReference type="Gene3D" id="3.40.50.12570">
    <property type="match status" value="1"/>
</dbReference>
<dbReference type="Gene3D" id="1.10.10.2240">
    <property type="match status" value="1"/>
</dbReference>
<dbReference type="RefSeq" id="WP_118156041.1">
    <property type="nucleotide sequence ID" value="NZ_QWEY01000018.1"/>
</dbReference>
<name>A0A411YWI4_9RHOB</name>
<dbReference type="SUPFAM" id="SSF53697">
    <property type="entry name" value="SIS domain"/>
    <property type="match status" value="1"/>
</dbReference>